<dbReference type="InterPro" id="IPR011234">
    <property type="entry name" value="Fumarylacetoacetase-like_C"/>
</dbReference>
<dbReference type="Gene3D" id="3.90.850.10">
    <property type="entry name" value="Fumarylacetoacetase-like, C-terminal domain"/>
    <property type="match status" value="1"/>
</dbReference>
<organism evidence="5 6">
    <name type="scientific">Pseudoduganella namucuonensis</name>
    <dbReference type="NCBI Taxonomy" id="1035707"/>
    <lineage>
        <taxon>Bacteria</taxon>
        <taxon>Pseudomonadati</taxon>
        <taxon>Pseudomonadota</taxon>
        <taxon>Betaproteobacteria</taxon>
        <taxon>Burkholderiales</taxon>
        <taxon>Oxalobacteraceae</taxon>
        <taxon>Telluria group</taxon>
        <taxon>Pseudoduganella</taxon>
    </lineage>
</organism>
<gene>
    <name evidence="5" type="ORF">SAMN05216552_100841</name>
</gene>
<evidence type="ECO:0000256" key="2">
    <source>
        <dbReference type="ARBA" id="ARBA00010211"/>
    </source>
</evidence>
<dbReference type="InterPro" id="IPR051121">
    <property type="entry name" value="FAH"/>
</dbReference>
<comment type="similarity">
    <text evidence="2">Belongs to the FAH family.</text>
</comment>
<keyword evidence="3" id="KW-0479">Metal-binding</keyword>
<protein>
    <submittedName>
        <fullName evidence="5">2-keto-4-pentenoate hydratase/2-oxohepta-3-ene-1,7-dioic acid hydratase (Catechol pathway)</fullName>
    </submittedName>
</protein>
<dbReference type="GO" id="GO:0044281">
    <property type="term" value="P:small molecule metabolic process"/>
    <property type="evidence" value="ECO:0007669"/>
    <property type="project" value="UniProtKB-ARBA"/>
</dbReference>
<reference evidence="6" key="1">
    <citation type="submission" date="2016-10" db="EMBL/GenBank/DDBJ databases">
        <authorList>
            <person name="Varghese N."/>
            <person name="Submissions S."/>
        </authorList>
    </citation>
    <scope>NUCLEOTIDE SEQUENCE [LARGE SCALE GENOMIC DNA]</scope>
    <source>
        <strain evidence="6">CGMCC 1.11014</strain>
    </source>
</reference>
<dbReference type="PANTHER" id="PTHR42796">
    <property type="entry name" value="FUMARYLACETOACETATE HYDROLASE DOMAIN-CONTAINING PROTEIN 2A-RELATED"/>
    <property type="match status" value="1"/>
</dbReference>
<dbReference type="InterPro" id="IPR036663">
    <property type="entry name" value="Fumarylacetoacetase_C_sf"/>
</dbReference>
<evidence type="ECO:0000256" key="3">
    <source>
        <dbReference type="ARBA" id="ARBA00022723"/>
    </source>
</evidence>
<dbReference type="Pfam" id="PF01557">
    <property type="entry name" value="FAA_hydrolase"/>
    <property type="match status" value="1"/>
</dbReference>
<dbReference type="GO" id="GO:0046872">
    <property type="term" value="F:metal ion binding"/>
    <property type="evidence" value="ECO:0007669"/>
    <property type="project" value="UniProtKB-KW"/>
</dbReference>
<dbReference type="PANTHER" id="PTHR42796:SF4">
    <property type="entry name" value="FUMARYLACETOACETATE HYDROLASE DOMAIN-CONTAINING PROTEIN 2A"/>
    <property type="match status" value="1"/>
</dbReference>
<evidence type="ECO:0000313" key="6">
    <source>
        <dbReference type="Proteomes" id="UP000199391"/>
    </source>
</evidence>
<dbReference type="STRING" id="1035707.SAMN05216552_100841"/>
<accession>A0A1I7IHG1</accession>
<evidence type="ECO:0000256" key="1">
    <source>
        <dbReference type="ARBA" id="ARBA00001946"/>
    </source>
</evidence>
<dbReference type="RefSeq" id="WP_093555521.1">
    <property type="nucleotide sequence ID" value="NZ_FPBO01000008.1"/>
</dbReference>
<proteinExistence type="inferred from homology"/>
<name>A0A1I7IHG1_9BURK</name>
<dbReference type="OrthoDB" id="8582489at2"/>
<dbReference type="SUPFAM" id="SSF56529">
    <property type="entry name" value="FAH"/>
    <property type="match status" value="1"/>
</dbReference>
<comment type="cofactor">
    <cofactor evidence="1">
        <name>Mg(2+)</name>
        <dbReference type="ChEBI" id="CHEBI:18420"/>
    </cofactor>
</comment>
<sequence length="324" mass="34770">MLPVLVNISSAGGAPYPALLHGGRALALDHWFDTAADRAGSIAALLHDWTRHAPALEALCRDTVSAEAIARHGVPVEACRVHAPIAPRQVYCTIGNYRAQLLEAALDGGDGPAGPEAPARRAATLAAIETRRREGAPYVCMKGSVCVAGPNDDLEVGEDLATLDWEVEIGVVIGRAAWRVDRASALEHIAGYCVVNDITLRERVFRTDLPALGTDWLRSKARPGWLPAGPWLAPAWNVPDPNALELRLRLNGETMQQGAAGDMLFDIAQQIAYLSQHTRLEPGDLICTGSPAGFGSHHRRYLRPGDIVEASVTGLGTQRMRCVP</sequence>
<keyword evidence="6" id="KW-1185">Reference proteome</keyword>
<dbReference type="GO" id="GO:0003824">
    <property type="term" value="F:catalytic activity"/>
    <property type="evidence" value="ECO:0007669"/>
    <property type="project" value="InterPro"/>
</dbReference>
<feature type="domain" description="Fumarylacetoacetase-like C-terminal" evidence="4">
    <location>
        <begin position="117"/>
        <end position="321"/>
    </location>
</feature>
<evidence type="ECO:0000313" key="5">
    <source>
        <dbReference type="EMBL" id="SFU72368.1"/>
    </source>
</evidence>
<dbReference type="EMBL" id="FPBO01000008">
    <property type="protein sequence ID" value="SFU72368.1"/>
    <property type="molecule type" value="Genomic_DNA"/>
</dbReference>
<dbReference type="Proteomes" id="UP000199391">
    <property type="component" value="Unassembled WGS sequence"/>
</dbReference>
<dbReference type="AlphaFoldDB" id="A0A1I7IHG1"/>
<evidence type="ECO:0000259" key="4">
    <source>
        <dbReference type="Pfam" id="PF01557"/>
    </source>
</evidence>